<dbReference type="OrthoDB" id="9794018at2"/>
<evidence type="ECO:0000256" key="1">
    <source>
        <dbReference type="SAM" id="Phobius"/>
    </source>
</evidence>
<keyword evidence="3" id="KW-1185">Reference proteome</keyword>
<keyword evidence="1" id="KW-0812">Transmembrane</keyword>
<dbReference type="HOGENOM" id="CLU_354795_0_0_7"/>
<name>C3XGM4_9HELI</name>
<reference evidence="2 3" key="1">
    <citation type="journal article" date="2014" name="Genome Announc.">
        <title>Draft genome sequences of six enterohepatic helicobacter species isolated from humans and one from rhesus macaques.</title>
        <authorList>
            <person name="Shen Z."/>
            <person name="Sheh A."/>
            <person name="Young S.K."/>
            <person name="Abouelliel A."/>
            <person name="Ward D.V."/>
            <person name="Earl A.M."/>
            <person name="Fox J.G."/>
        </authorList>
    </citation>
    <scope>NUCLEOTIDE SEQUENCE [LARGE SCALE GENOMIC DNA]</scope>
    <source>
        <strain evidence="2 3">ATCC 43879</strain>
    </source>
</reference>
<dbReference type="RefSeq" id="WP_005218672.1">
    <property type="nucleotide sequence ID" value="NZ_KI392040.1"/>
</dbReference>
<keyword evidence="1" id="KW-0472">Membrane</keyword>
<evidence type="ECO:0000313" key="3">
    <source>
        <dbReference type="Proteomes" id="UP000005085"/>
    </source>
</evidence>
<dbReference type="AlphaFoldDB" id="C3XGM4"/>
<evidence type="ECO:0000313" key="2">
    <source>
        <dbReference type="EMBL" id="EEO24163.1"/>
    </source>
</evidence>
<feature type="transmembrane region" description="Helical" evidence="1">
    <location>
        <begin position="259"/>
        <end position="286"/>
    </location>
</feature>
<dbReference type="Proteomes" id="UP000005085">
    <property type="component" value="Unassembled WGS sequence"/>
</dbReference>
<sequence>MLKKQETYRSEVEFIDKDHIASMFMANCEMNNVYDETAYYLFIAEQVLGKGDDYFKNELIQASLATEKEIQRQIQGVWVWFYSAHQKYNEATKQWEWYDNVSEETKKERIRQREEKIQAIHNNRDNIYQNYLKNYKKNKVLSDWKNIGYKKVFDSTLKYQSTWTYDDVLRYFKTHGFPIKRQSAIEALESNLNVCKVRHILRNDIMIDEAILLALLEMQERKDWFEEVAEDKKFWQAFMLVVSIIVAIGTAFIPGGQAVTGWLLVAQIVGYVASAASMILSVYNMISSAIQEEEMKEITQKTNDLMLRNMPKSANFVDTAITDPYSMYANGRLWKEGAAGRERYDQMLPHEPYRALDDKFKDSDMYDILNNKNEKSAGGDQYLSNLYSDAKWSNPSSLKAVLNGAVPIYLSMRTKIVEACFKWLSKNDLGTYYLYENHPDDDDDEYLNRFSNIEFENINDVMGFTAIVSTYYMEAKTSDLGLSATDLGGRPLEKIQVVVGCIHSTKTQWDKDNDNKTEKKTHNITEHANITLVKSEKKTLKGSDIQLFYILSDTNTYHRNINRLFKSSDRFSAMDNILLQKKGANAFVKHGRRIVDVNKSYECEYEVWNYGGVEVKYYKSIKEVGTNKAVGIKQTEPIAQTYKCYKWLVREEAKARIRFRARGYPVSYTEKIFITEELKTPCVPHFEAIEGEIVIPPSFTNGNKEIIEKAVVRTDVCRYFDTKTRFAYIDGEYGDEFIIIGSNKKFFVAVADTPSKDYVEVTIYHKEKDKSKTTYFGISPFLNAKRNITMF</sequence>
<keyword evidence="1" id="KW-1133">Transmembrane helix</keyword>
<proteinExistence type="predicted"/>
<organism evidence="2 3">
    <name type="scientific">Helicobacter bilis ATCC 43879</name>
    <dbReference type="NCBI Taxonomy" id="613026"/>
    <lineage>
        <taxon>Bacteria</taxon>
        <taxon>Pseudomonadati</taxon>
        <taxon>Campylobacterota</taxon>
        <taxon>Epsilonproteobacteria</taxon>
        <taxon>Campylobacterales</taxon>
        <taxon>Helicobacteraceae</taxon>
        <taxon>Helicobacter</taxon>
    </lineage>
</organism>
<comment type="caution">
    <text evidence="2">The sequence shown here is derived from an EMBL/GenBank/DDBJ whole genome shotgun (WGS) entry which is preliminary data.</text>
</comment>
<protein>
    <submittedName>
        <fullName evidence="2">Uncharacterized protein</fullName>
    </submittedName>
</protein>
<gene>
    <name evidence="2" type="ORF">HRAG_01220</name>
</gene>
<dbReference type="EMBL" id="ACDN02000056">
    <property type="protein sequence ID" value="EEO24163.1"/>
    <property type="molecule type" value="Genomic_DNA"/>
</dbReference>
<accession>C3XGM4</accession>
<feature type="transmembrane region" description="Helical" evidence="1">
    <location>
        <begin position="234"/>
        <end position="253"/>
    </location>
</feature>